<keyword evidence="3 9" id="KW-0812">Transmembrane</keyword>
<evidence type="ECO:0000256" key="7">
    <source>
        <dbReference type="ARBA" id="ARBA00023136"/>
    </source>
</evidence>
<dbReference type="GO" id="GO:0015421">
    <property type="term" value="F:ABC-type oligopeptide transporter activity"/>
    <property type="evidence" value="ECO:0007669"/>
    <property type="project" value="TreeGrafter"/>
</dbReference>
<evidence type="ECO:0000313" key="12">
    <source>
        <dbReference type="EMBL" id="TVT29250.1"/>
    </source>
</evidence>
<comment type="function">
    <text evidence="8">May be involved in multidrug export. Transmembrane domains (TMD) form a pore in the cell membrane and the ATP-binding domain (NBD) is responsible for energy generation.</text>
</comment>
<evidence type="ECO:0000313" key="13">
    <source>
        <dbReference type="Proteomes" id="UP000315103"/>
    </source>
</evidence>
<comment type="similarity">
    <text evidence="2">Belongs to the ABC transporter superfamily.</text>
</comment>
<feature type="transmembrane region" description="Helical" evidence="9">
    <location>
        <begin position="72"/>
        <end position="99"/>
    </location>
</feature>
<dbReference type="InterPro" id="IPR011527">
    <property type="entry name" value="ABC1_TM_dom"/>
</dbReference>
<accession>A0A558AYB5</accession>
<dbReference type="OrthoDB" id="9770415at2"/>
<evidence type="ECO:0000256" key="3">
    <source>
        <dbReference type="ARBA" id="ARBA00022692"/>
    </source>
</evidence>
<feature type="domain" description="ABC transporter" evidence="10">
    <location>
        <begin position="391"/>
        <end position="624"/>
    </location>
</feature>
<evidence type="ECO:0000256" key="8">
    <source>
        <dbReference type="ARBA" id="ARBA00025074"/>
    </source>
</evidence>
<dbReference type="InterPro" id="IPR027417">
    <property type="entry name" value="P-loop_NTPase"/>
</dbReference>
<evidence type="ECO:0000259" key="11">
    <source>
        <dbReference type="PROSITE" id="PS50929"/>
    </source>
</evidence>
<proteinExistence type="inferred from homology"/>
<keyword evidence="13" id="KW-1185">Reference proteome</keyword>
<dbReference type="Proteomes" id="UP000315103">
    <property type="component" value="Unassembled WGS sequence"/>
</dbReference>
<comment type="subcellular location">
    <subcellularLocation>
        <location evidence="1">Cell membrane</location>
        <topology evidence="1">Multi-pass membrane protein</topology>
    </subcellularLocation>
</comment>
<dbReference type="EMBL" id="VMSJ01000001">
    <property type="protein sequence ID" value="TVT29250.1"/>
    <property type="molecule type" value="Genomic_DNA"/>
</dbReference>
<dbReference type="GO" id="GO:0005886">
    <property type="term" value="C:plasma membrane"/>
    <property type="evidence" value="ECO:0007669"/>
    <property type="project" value="UniProtKB-SubCell"/>
</dbReference>
<dbReference type="CDD" id="cd18549">
    <property type="entry name" value="ABC_6TM_YwjA_like"/>
    <property type="match status" value="1"/>
</dbReference>
<evidence type="ECO:0000259" key="10">
    <source>
        <dbReference type="PROSITE" id="PS50893"/>
    </source>
</evidence>
<keyword evidence="5 12" id="KW-0067">ATP-binding</keyword>
<feature type="transmembrane region" description="Helical" evidence="9">
    <location>
        <begin position="193"/>
        <end position="210"/>
    </location>
</feature>
<dbReference type="PROSITE" id="PS00211">
    <property type="entry name" value="ABC_TRANSPORTER_1"/>
    <property type="match status" value="1"/>
</dbReference>
<keyword evidence="7 9" id="KW-0472">Membrane</keyword>
<dbReference type="Gene3D" id="3.40.50.300">
    <property type="entry name" value="P-loop containing nucleotide triphosphate hydrolases"/>
    <property type="match status" value="1"/>
</dbReference>
<dbReference type="InterPro" id="IPR003593">
    <property type="entry name" value="AAA+_ATPase"/>
</dbReference>
<evidence type="ECO:0000256" key="6">
    <source>
        <dbReference type="ARBA" id="ARBA00022989"/>
    </source>
</evidence>
<keyword evidence="4" id="KW-0547">Nucleotide-binding</keyword>
<dbReference type="PANTHER" id="PTHR43394">
    <property type="entry name" value="ATP-DEPENDENT PERMEASE MDL1, MITOCHONDRIAL"/>
    <property type="match status" value="1"/>
</dbReference>
<evidence type="ECO:0000256" key="1">
    <source>
        <dbReference type="ARBA" id="ARBA00004651"/>
    </source>
</evidence>
<evidence type="ECO:0000256" key="5">
    <source>
        <dbReference type="ARBA" id="ARBA00022840"/>
    </source>
</evidence>
<dbReference type="Pfam" id="PF00005">
    <property type="entry name" value="ABC_tran"/>
    <property type="match status" value="1"/>
</dbReference>
<gene>
    <name evidence="12" type="ORF">FO441_02905</name>
</gene>
<dbReference type="AlphaFoldDB" id="A0A558AYB5"/>
<feature type="transmembrane region" description="Helical" evidence="9">
    <location>
        <begin position="111"/>
        <end position="135"/>
    </location>
</feature>
<feature type="domain" description="ABC transmembrane type-1" evidence="11">
    <location>
        <begin position="78"/>
        <end position="357"/>
    </location>
</feature>
<evidence type="ECO:0000256" key="2">
    <source>
        <dbReference type="ARBA" id="ARBA00005417"/>
    </source>
</evidence>
<dbReference type="Gene3D" id="1.20.1560.10">
    <property type="entry name" value="ABC transporter type 1, transmembrane domain"/>
    <property type="match status" value="1"/>
</dbReference>
<dbReference type="PROSITE" id="PS50929">
    <property type="entry name" value="ABC_TM1F"/>
    <property type="match status" value="1"/>
</dbReference>
<feature type="transmembrane region" description="Helical" evidence="9">
    <location>
        <begin position="295"/>
        <end position="320"/>
    </location>
</feature>
<dbReference type="PANTHER" id="PTHR43394:SF1">
    <property type="entry name" value="ATP-BINDING CASSETTE SUB-FAMILY B MEMBER 10, MITOCHONDRIAL"/>
    <property type="match status" value="1"/>
</dbReference>
<dbReference type="SUPFAM" id="SSF90123">
    <property type="entry name" value="ABC transporter transmembrane region"/>
    <property type="match status" value="1"/>
</dbReference>
<comment type="caution">
    <text evidence="12">The sequence shown here is derived from an EMBL/GenBank/DDBJ whole genome shotgun (WGS) entry which is preliminary data.</text>
</comment>
<dbReference type="SMART" id="SM00382">
    <property type="entry name" value="AAA"/>
    <property type="match status" value="1"/>
</dbReference>
<dbReference type="PROSITE" id="PS50893">
    <property type="entry name" value="ABC_TRANSPORTER_2"/>
    <property type="match status" value="1"/>
</dbReference>
<sequence length="632" mass="71831">MYLYQNNTIGRKWACLHRRHDSECLEIWTWGRRRTPHCHGIIDKEFIHTATLQALEVHHLKRFFSYYAPYKLLFFTDFFCAVVVGLLELGFPLIVNLFIDRLLPSGNWQWIIIAAAGLIVVYMFNTFLQFIVTYWGHMLGTNIERDIRNDLYGHIQRLSYRFFDNTKTGKLLTRLTNDLMNVGEMAHHGPEDLFIAIMTLLGAFGIMFAIHPELAIISFIIVPLILVIAIYFNKKMTVAFRELFGRVSDFNHMIEDKIGGIRLVQAFANEKREYDSFRVINESFRKTKLKAYKIMAFNTSTTYMLMRLVTVFILIAGAYYTMNGELTFGEFAAFILISNILFKPLEKINAVIELYPNGIAGFNHFTEIMREVPDVQDRENAVPLEDARGHIVYDDVTFAYEDKTVLNSISLSINPGETVAFVGPSGAGKTTLCSLLPRFYDVTEGSIQVDGMDIRDYTLASLRENIGTVQQDVFLFSGTLRDNVAYGKPEADDQEIYAALEKAQLKELVDSYRDGLDTIVGERGVKLSGGQKQRIAIARMFLKNPPILILDEATSALDTATEVQIQTALNRLAEGRTTLVIAHRLATIKNADRIMVVTKEGISENGTHEELVSKEGGIYRSLHDAQFTYQTT</sequence>
<dbReference type="GO" id="GO:0016887">
    <property type="term" value="F:ATP hydrolysis activity"/>
    <property type="evidence" value="ECO:0007669"/>
    <property type="project" value="InterPro"/>
</dbReference>
<organism evidence="12 13">
    <name type="scientific">Salinicoccus cyprini</name>
    <dbReference type="NCBI Taxonomy" id="2493691"/>
    <lineage>
        <taxon>Bacteria</taxon>
        <taxon>Bacillati</taxon>
        <taxon>Bacillota</taxon>
        <taxon>Bacilli</taxon>
        <taxon>Bacillales</taxon>
        <taxon>Staphylococcaceae</taxon>
        <taxon>Salinicoccus</taxon>
    </lineage>
</organism>
<reference evidence="12 13" key="1">
    <citation type="submission" date="2019-07" db="EMBL/GenBank/DDBJ databases">
        <title>Salinicoccus cyprini sp. nov., isolated from gastro-intestinal tract of mirror carp, Cyprinus carpio var. specularis, collected from Gobind Sagar Reservoir, Himachal Pradesh, India.</title>
        <authorList>
            <person name="Talwar C."/>
            <person name="Singh A.K."/>
            <person name="Lal R."/>
            <person name="Negi R.K."/>
        </authorList>
    </citation>
    <scope>NUCLEOTIDE SEQUENCE [LARGE SCALE GENOMIC DNA]</scope>
    <source>
        <strain evidence="12 13">CT19</strain>
    </source>
</reference>
<evidence type="ECO:0000256" key="9">
    <source>
        <dbReference type="SAM" id="Phobius"/>
    </source>
</evidence>
<dbReference type="InterPro" id="IPR039421">
    <property type="entry name" value="Type_1_exporter"/>
</dbReference>
<dbReference type="SUPFAM" id="SSF52540">
    <property type="entry name" value="P-loop containing nucleoside triphosphate hydrolases"/>
    <property type="match status" value="1"/>
</dbReference>
<dbReference type="Pfam" id="PF00664">
    <property type="entry name" value="ABC_membrane"/>
    <property type="match status" value="1"/>
</dbReference>
<dbReference type="InterPro" id="IPR036640">
    <property type="entry name" value="ABC1_TM_sf"/>
</dbReference>
<dbReference type="InterPro" id="IPR017871">
    <property type="entry name" value="ABC_transporter-like_CS"/>
</dbReference>
<name>A0A558AYB5_9STAP</name>
<evidence type="ECO:0000256" key="4">
    <source>
        <dbReference type="ARBA" id="ARBA00022741"/>
    </source>
</evidence>
<keyword evidence="6 9" id="KW-1133">Transmembrane helix</keyword>
<feature type="transmembrane region" description="Helical" evidence="9">
    <location>
        <begin position="216"/>
        <end position="233"/>
    </location>
</feature>
<dbReference type="GO" id="GO:0005524">
    <property type="term" value="F:ATP binding"/>
    <property type="evidence" value="ECO:0007669"/>
    <property type="project" value="UniProtKB-KW"/>
</dbReference>
<dbReference type="FunFam" id="3.40.50.300:FF:000218">
    <property type="entry name" value="Multidrug ABC transporter ATP-binding protein"/>
    <property type="match status" value="1"/>
</dbReference>
<dbReference type="InterPro" id="IPR003439">
    <property type="entry name" value="ABC_transporter-like_ATP-bd"/>
</dbReference>
<protein>
    <submittedName>
        <fullName evidence="12">ABC transporter ATP-binding protein</fullName>
    </submittedName>
</protein>